<dbReference type="Proteomes" id="UP000253437">
    <property type="component" value="Unassembled WGS sequence"/>
</dbReference>
<feature type="non-terminal residue" evidence="2">
    <location>
        <position position="1"/>
    </location>
</feature>
<proteinExistence type="predicted"/>
<keyword evidence="1" id="KW-1133">Transmembrane helix</keyword>
<feature type="transmembrane region" description="Helical" evidence="1">
    <location>
        <begin position="21"/>
        <end position="37"/>
    </location>
</feature>
<dbReference type="AlphaFoldDB" id="A0A8B3E2Q4"/>
<keyword evidence="1" id="KW-0472">Membrane</keyword>
<feature type="transmembrane region" description="Helical" evidence="1">
    <location>
        <begin position="86"/>
        <end position="105"/>
    </location>
</feature>
<accession>A0A8B3E2Q4</accession>
<evidence type="ECO:0000313" key="3">
    <source>
        <dbReference type="Proteomes" id="UP000253437"/>
    </source>
</evidence>
<sequence>YYYERLKSKDITIFDAIRLSKLSLLLPVVFSFIATLLPDRLYSLVLGDGFENINIYIPIFTFSFFMAIPYYILGGYLMYHGENLKLSACTILSSFVHVGSVFVLSSYGIEYVAYASAISSMSLLLLLYVSIRKNKINLL</sequence>
<gene>
    <name evidence="2" type="ORF">DS957_029595</name>
</gene>
<feature type="transmembrane region" description="Helical" evidence="1">
    <location>
        <begin position="111"/>
        <end position="131"/>
    </location>
</feature>
<comment type="caution">
    <text evidence="2">The sequence shown here is derived from an EMBL/GenBank/DDBJ whole genome shotgun (WGS) entry which is preliminary data.</text>
</comment>
<reference evidence="2 3" key="1">
    <citation type="submission" date="2018-08" db="EMBL/GenBank/DDBJ databases">
        <title>Vibrio harveyi strains pathogenic to white snook Centropomus viridis Lockington (1877) and potential probiotic bacteria.</title>
        <authorList>
            <person name="Soto-Rodriguez S."/>
            <person name="Gomez-Gil B."/>
            <person name="Lozano-Olvera R."/>
        </authorList>
    </citation>
    <scope>NUCLEOTIDE SEQUENCE [LARGE SCALE GENOMIC DNA]</scope>
    <source>
        <strain evidence="2 3">CAIM 1508</strain>
    </source>
</reference>
<name>A0A8B3E2Q4_VIBHA</name>
<evidence type="ECO:0000256" key="1">
    <source>
        <dbReference type="SAM" id="Phobius"/>
    </source>
</evidence>
<keyword evidence="1" id="KW-0812">Transmembrane</keyword>
<evidence type="ECO:0000313" key="2">
    <source>
        <dbReference type="EMBL" id="RIV97069.1"/>
    </source>
</evidence>
<organism evidence="2 3">
    <name type="scientific">Vibrio harveyi</name>
    <name type="common">Beneckea harveyi</name>
    <dbReference type="NCBI Taxonomy" id="669"/>
    <lineage>
        <taxon>Bacteria</taxon>
        <taxon>Pseudomonadati</taxon>
        <taxon>Pseudomonadota</taxon>
        <taxon>Gammaproteobacteria</taxon>
        <taxon>Vibrionales</taxon>
        <taxon>Vibrionaceae</taxon>
        <taxon>Vibrio</taxon>
    </lineage>
</organism>
<dbReference type="EMBL" id="QOUW02000362">
    <property type="protein sequence ID" value="RIV97069.1"/>
    <property type="molecule type" value="Genomic_DNA"/>
</dbReference>
<evidence type="ECO:0008006" key="4">
    <source>
        <dbReference type="Google" id="ProtNLM"/>
    </source>
</evidence>
<feature type="transmembrane region" description="Helical" evidence="1">
    <location>
        <begin position="57"/>
        <end position="79"/>
    </location>
</feature>
<protein>
    <recommendedName>
        <fullName evidence="4">Polysaccharide biosynthesis family protein</fullName>
    </recommendedName>
</protein>